<comment type="similarity">
    <text evidence="1">Belongs to the phage antitermination Q type 1 family.</text>
</comment>
<dbReference type="InterPro" id="IPR010534">
    <property type="entry name" value="Phage_933W_GpQ"/>
</dbReference>
<dbReference type="GO" id="GO:0060567">
    <property type="term" value="P:negative regulation of termination of DNA-templated transcription"/>
    <property type="evidence" value="ECO:0007669"/>
    <property type="project" value="InterPro"/>
</dbReference>
<evidence type="ECO:0000313" key="5">
    <source>
        <dbReference type="EMBL" id="VFK14580.1"/>
    </source>
</evidence>
<evidence type="ECO:0000256" key="2">
    <source>
        <dbReference type="ARBA" id="ARBA00023015"/>
    </source>
</evidence>
<dbReference type="GO" id="GO:0003677">
    <property type="term" value="F:DNA binding"/>
    <property type="evidence" value="ECO:0007669"/>
    <property type="project" value="UniProtKB-KW"/>
</dbReference>
<accession>A0A450WC22</accession>
<dbReference type="Pfam" id="PF06530">
    <property type="entry name" value="Phage_antitermQ"/>
    <property type="match status" value="1"/>
</dbReference>
<sequence>MSATIDKQSVKDVQERLKEWAAWVNSVPGDRLGLPKSASFVTDRISGGGSSIGVDANERAEQIESIVCRMKNLRPTIHEAVVLWYVHEKEQVICAGICKCSVALFRDRVRLGEMFVLGALADIWGGRKSLIR</sequence>
<evidence type="ECO:0000256" key="4">
    <source>
        <dbReference type="ARBA" id="ARBA00023163"/>
    </source>
</evidence>
<dbReference type="AlphaFoldDB" id="A0A450WC22"/>
<dbReference type="EMBL" id="CAADFN010000009">
    <property type="protein sequence ID" value="VFK14580.1"/>
    <property type="molecule type" value="Genomic_DNA"/>
</dbReference>
<keyword evidence="4" id="KW-0804">Transcription</keyword>
<protein>
    <submittedName>
        <fullName evidence="5">Phage antitermination protein Q</fullName>
    </submittedName>
</protein>
<keyword evidence="2" id="KW-0805">Transcription regulation</keyword>
<gene>
    <name evidence="5" type="ORF">BECKLFY1418C_GA0070996_100944</name>
</gene>
<keyword evidence="3" id="KW-0238">DNA-binding</keyword>
<evidence type="ECO:0000256" key="3">
    <source>
        <dbReference type="ARBA" id="ARBA00023125"/>
    </source>
</evidence>
<proteinExistence type="inferred from homology"/>
<reference evidence="5" key="1">
    <citation type="submission" date="2019-02" db="EMBL/GenBank/DDBJ databases">
        <authorList>
            <person name="Gruber-Vodicka R. H."/>
            <person name="Seah K. B. B."/>
        </authorList>
    </citation>
    <scope>NUCLEOTIDE SEQUENCE</scope>
    <source>
        <strain evidence="5">BECK_BY7</strain>
    </source>
</reference>
<evidence type="ECO:0000256" key="1">
    <source>
        <dbReference type="ARBA" id="ARBA00010234"/>
    </source>
</evidence>
<organism evidence="5">
    <name type="scientific">Candidatus Kentrum sp. LFY</name>
    <dbReference type="NCBI Taxonomy" id="2126342"/>
    <lineage>
        <taxon>Bacteria</taxon>
        <taxon>Pseudomonadati</taxon>
        <taxon>Pseudomonadota</taxon>
        <taxon>Gammaproteobacteria</taxon>
        <taxon>Candidatus Kentrum</taxon>
    </lineage>
</organism>
<name>A0A450WC22_9GAMM</name>